<name>A0A498R5S1_9FIRM</name>
<keyword evidence="2" id="KW-1185">Reference proteome</keyword>
<protein>
    <recommendedName>
        <fullName evidence="3">Glycosyl transferases group 1</fullName>
    </recommendedName>
</protein>
<dbReference type="Proteomes" id="UP000277811">
    <property type="component" value="Unassembled WGS sequence"/>
</dbReference>
<dbReference type="AlphaFoldDB" id="A0A498R5S1"/>
<proteinExistence type="predicted"/>
<accession>A0A498R5S1</accession>
<sequence length="514" mass="59123">MQAIIREMQEICSLYTNNELSIGKIVALSHSNFKKIKAIYKGLDCEQQKKCVDFLEEVLETDEPQLSIYHSSCLLEITEQEKYLHQLITLALSPERTLQQKYFIYWQLIHKTFVKPALLSATVKLELYMFYKHIFQGFKRRLADNKQWIPATERNRNLIVLMANQLLNIGHGPTRTVIDRYRALKKLGKEVYIINTAELPRAALLPVFDPSIATLVEKFNEITTQFPLYQCRDIMPNEQEMAKILEFIASNKPEFIFSIGAPNITADLCSSMVPVATLANSFELPVTEGTFHLLPRELGEQDKDFLKKCGIDRKQIIETEYTYQFEPPVSLCTRQELGIPEDNFAVVVVGNRLDSEITMDYAQQIHEFLARNPETFISFIGKFDNFPRFNVQFITFQQQTNYLMYRKDLASVYDCCDAYLNPPRLGGGSSAAEALSRGLPVFTFPFGDVSYTAGQRYHIHSFTDIEKFIAKWRQKPEFRETEKQAAKARAAAISDTDGVMEKILTTIYSSDLFQ</sequence>
<reference evidence="1 2" key="1">
    <citation type="submission" date="2018-06" db="EMBL/GenBank/DDBJ databases">
        <authorList>
            <person name="Strepis N."/>
        </authorList>
    </citation>
    <scope>NUCLEOTIDE SEQUENCE [LARGE SCALE GENOMIC DNA]</scope>
    <source>
        <strain evidence="1">LUCI</strain>
    </source>
</reference>
<dbReference type="SUPFAM" id="SSF53756">
    <property type="entry name" value="UDP-Glycosyltransferase/glycogen phosphorylase"/>
    <property type="match status" value="1"/>
</dbReference>
<evidence type="ECO:0000313" key="2">
    <source>
        <dbReference type="Proteomes" id="UP000277811"/>
    </source>
</evidence>
<dbReference type="OrthoDB" id="1883113at2"/>
<dbReference type="RefSeq" id="WP_122626532.1">
    <property type="nucleotide sequence ID" value="NZ_UPPP01000056.1"/>
</dbReference>
<evidence type="ECO:0000313" key="1">
    <source>
        <dbReference type="EMBL" id="VBB05543.1"/>
    </source>
</evidence>
<dbReference type="Gene3D" id="3.40.50.2000">
    <property type="entry name" value="Glycogen Phosphorylase B"/>
    <property type="match status" value="1"/>
</dbReference>
<organism evidence="1 2">
    <name type="scientific">Lucifera butyrica</name>
    <dbReference type="NCBI Taxonomy" id="1351585"/>
    <lineage>
        <taxon>Bacteria</taxon>
        <taxon>Bacillati</taxon>
        <taxon>Bacillota</taxon>
        <taxon>Negativicutes</taxon>
        <taxon>Veillonellales</taxon>
        <taxon>Veillonellaceae</taxon>
        <taxon>Lucifera</taxon>
    </lineage>
</organism>
<evidence type="ECO:0008006" key="3">
    <source>
        <dbReference type="Google" id="ProtNLM"/>
    </source>
</evidence>
<gene>
    <name evidence="1" type="ORF">LUCI_0753</name>
</gene>
<dbReference type="EMBL" id="UPPP01000056">
    <property type="protein sequence ID" value="VBB05543.1"/>
    <property type="molecule type" value="Genomic_DNA"/>
</dbReference>